<dbReference type="FunCoup" id="J9DBX8">
    <property type="interactions" value="140"/>
</dbReference>
<dbReference type="VEuPathDB" id="MicrosporidiaDB:EDEG_00696"/>
<dbReference type="Pfam" id="PF22891">
    <property type="entry name" value="KH_PNO1_2nd"/>
    <property type="match status" value="1"/>
</dbReference>
<dbReference type="OrthoDB" id="1932641at2759"/>
<evidence type="ECO:0000256" key="3">
    <source>
        <dbReference type="ARBA" id="ARBA00022884"/>
    </source>
</evidence>
<dbReference type="STRING" id="1003232.J9DBX8"/>
<dbReference type="SMART" id="SM00322">
    <property type="entry name" value="KH"/>
    <property type="match status" value="1"/>
</dbReference>
<keyword evidence="3" id="KW-0694">RNA-binding</keyword>
<dbReference type="InterPro" id="IPR036612">
    <property type="entry name" value="KH_dom_type_1_sf"/>
</dbReference>
<dbReference type="HOGENOM" id="CLU_064992_1_0_1"/>
<evidence type="ECO:0000313" key="6">
    <source>
        <dbReference type="EMBL" id="EJW05231.1"/>
    </source>
</evidence>
<dbReference type="PANTHER" id="PTHR12826:SF13">
    <property type="entry name" value="RNA-BINDING PROTEIN PNO1"/>
    <property type="match status" value="1"/>
</dbReference>
<dbReference type="PANTHER" id="PTHR12826">
    <property type="entry name" value="RIBONUCLEASE Y"/>
    <property type="match status" value="1"/>
</dbReference>
<keyword evidence="7" id="KW-1185">Reference proteome</keyword>
<reference evidence="6 7" key="1">
    <citation type="submission" date="2011-08" db="EMBL/GenBank/DDBJ databases">
        <authorList>
            <person name="Liu Z.J."/>
            <person name="Shi F.L."/>
            <person name="Lu J.Q."/>
            <person name="Li M."/>
            <person name="Wang Z.L."/>
        </authorList>
    </citation>
    <scope>NUCLEOTIDE SEQUENCE [LARGE SCALE GENOMIC DNA]</scope>
    <source>
        <strain evidence="6 7">USNM 41457</strain>
    </source>
</reference>
<dbReference type="InterPro" id="IPR055211">
    <property type="entry name" value="KH_PNO1_2nd"/>
</dbReference>
<evidence type="ECO:0000256" key="2">
    <source>
        <dbReference type="ARBA" id="ARBA00016042"/>
    </source>
</evidence>
<dbReference type="SUPFAM" id="SSF54791">
    <property type="entry name" value="Eukaryotic type KH-domain (KH-domain type I)"/>
    <property type="match status" value="1"/>
</dbReference>
<reference evidence="7" key="2">
    <citation type="submission" date="2015-07" db="EMBL/GenBank/DDBJ databases">
        <title>Contrasting host-pathogen interactions and genome evolution in two generalist and specialist microsporidian pathogens of mosquitoes.</title>
        <authorList>
            <consortium name="The Broad Institute Genomics Platform"/>
            <consortium name="The Broad Institute Genome Sequencing Center for Infectious Disease"/>
            <person name="Cuomo C.A."/>
            <person name="Sanscrainte N.D."/>
            <person name="Goldberg J.M."/>
            <person name="Heiman D."/>
            <person name="Young S."/>
            <person name="Zeng Q."/>
            <person name="Becnel J.J."/>
            <person name="Birren B.W."/>
        </authorList>
    </citation>
    <scope>NUCLEOTIDE SEQUENCE [LARGE SCALE GENOMIC DNA]</scope>
    <source>
        <strain evidence="7">USNM 41457</strain>
    </source>
</reference>
<comment type="caution">
    <text evidence="6">The sequence shown here is derived from an EMBL/GenBank/DDBJ whole genome shotgun (WGS) entry which is preliminary data.</text>
</comment>
<feature type="domain" description="K Homology" evidence="5">
    <location>
        <begin position="85"/>
        <end position="158"/>
    </location>
</feature>
<comment type="function">
    <text evidence="4">Required for small ribosomal subunit (SSU) synthesis. Has a role in the processing of early nucleolar and late cytoplasmic pre-RNA species.</text>
</comment>
<dbReference type="InterPro" id="IPR004087">
    <property type="entry name" value="KH_dom"/>
</dbReference>
<proteinExistence type="predicted"/>
<dbReference type="GO" id="GO:0005730">
    <property type="term" value="C:nucleolus"/>
    <property type="evidence" value="ECO:0007669"/>
    <property type="project" value="EnsemblFungi"/>
</dbReference>
<dbReference type="GO" id="GO:0003723">
    <property type="term" value="F:RNA binding"/>
    <property type="evidence" value="ECO:0007669"/>
    <property type="project" value="UniProtKB-KW"/>
</dbReference>
<protein>
    <recommendedName>
        <fullName evidence="2">Pre-rRNA-processing protein PNO1</fullName>
    </recommendedName>
</protein>
<dbReference type="InParanoid" id="J9DBX8"/>
<organism evidence="6 7">
    <name type="scientific">Edhazardia aedis (strain USNM 41457)</name>
    <name type="common">Microsporidian parasite</name>
    <dbReference type="NCBI Taxonomy" id="1003232"/>
    <lineage>
        <taxon>Eukaryota</taxon>
        <taxon>Fungi</taxon>
        <taxon>Fungi incertae sedis</taxon>
        <taxon>Microsporidia</taxon>
        <taxon>Edhazardia</taxon>
    </lineage>
</organism>
<evidence type="ECO:0000313" key="7">
    <source>
        <dbReference type="Proteomes" id="UP000003163"/>
    </source>
</evidence>
<sequence length="191" mass="21878">MNFENFMRSIEVPQNKIGYFKLHWHQIYMPLVELFDMQVRFNLHTKAVDIRSNSPKDLERCAHFIAAIVFGFSVEESLKILRNTDCFTFKFSIFEVKKLKNEHVSRAIGRIIGTKGRVKQAIEKASSSSIIINDTDIFILGNTESINLAKHAICKLIMGSDPGKVCNDIRNITGKILDKDGLIENIVYRIE</sequence>
<evidence type="ECO:0000259" key="5">
    <source>
        <dbReference type="SMART" id="SM00322"/>
    </source>
</evidence>
<evidence type="ECO:0000256" key="4">
    <source>
        <dbReference type="ARBA" id="ARBA00025554"/>
    </source>
</evidence>
<dbReference type="OMA" id="TPLRNNW"/>
<dbReference type="EMBL" id="AFBI03000008">
    <property type="protein sequence ID" value="EJW05231.1"/>
    <property type="molecule type" value="Genomic_DNA"/>
</dbReference>
<dbReference type="Proteomes" id="UP000003163">
    <property type="component" value="Unassembled WGS sequence"/>
</dbReference>
<comment type="subunit">
    <text evidence="1">Component of the small ribosomal subunit, ribosomal RNA processing complex (SSU RRP complex).</text>
</comment>
<dbReference type="AlphaFoldDB" id="J9DBX8"/>
<gene>
    <name evidence="6" type="ORF">EDEG_00696</name>
</gene>
<name>J9DBX8_EDHAE</name>
<accession>J9DBX8</accession>
<dbReference type="Gene3D" id="3.30.1370.10">
    <property type="entry name" value="K Homology domain, type 1"/>
    <property type="match status" value="1"/>
</dbReference>
<evidence type="ECO:0000256" key="1">
    <source>
        <dbReference type="ARBA" id="ARBA00011420"/>
    </source>
</evidence>